<protein>
    <submittedName>
        <fullName evidence="1">Uncharacterized protein</fullName>
    </submittedName>
</protein>
<dbReference type="Proteomes" id="UP001060085">
    <property type="component" value="Linkage Group LG02"/>
</dbReference>
<keyword evidence="2" id="KW-1185">Reference proteome</keyword>
<sequence length="158" mass="18033">MKTFSKTARIILIQIVALTILLYATQMIKLPCALLDESEQLIRKFYWGEDENQRKIHPTCWEVICRSKECGGLGIKNLSLMNKALLAKLTWRLIHNPNQLWAIVLISKYGSSMVQKRWSSSISQVWRAVLFGGETLKQMATMGTNLSENTTKERVSST</sequence>
<evidence type="ECO:0000313" key="2">
    <source>
        <dbReference type="Proteomes" id="UP001060085"/>
    </source>
</evidence>
<comment type="caution">
    <text evidence="1">The sequence shown here is derived from an EMBL/GenBank/DDBJ whole genome shotgun (WGS) entry which is preliminary data.</text>
</comment>
<gene>
    <name evidence="1" type="ORF">M9H77_09065</name>
</gene>
<reference evidence="2" key="1">
    <citation type="journal article" date="2023" name="Nat. Plants">
        <title>Single-cell RNA sequencing provides a high-resolution roadmap for understanding the multicellular compartmentation of specialized metabolism.</title>
        <authorList>
            <person name="Sun S."/>
            <person name="Shen X."/>
            <person name="Li Y."/>
            <person name="Li Y."/>
            <person name="Wang S."/>
            <person name="Li R."/>
            <person name="Zhang H."/>
            <person name="Shen G."/>
            <person name="Guo B."/>
            <person name="Wei J."/>
            <person name="Xu J."/>
            <person name="St-Pierre B."/>
            <person name="Chen S."/>
            <person name="Sun C."/>
        </authorList>
    </citation>
    <scope>NUCLEOTIDE SEQUENCE [LARGE SCALE GENOMIC DNA]</scope>
</reference>
<proteinExistence type="predicted"/>
<evidence type="ECO:0000313" key="1">
    <source>
        <dbReference type="EMBL" id="KAI5678115.1"/>
    </source>
</evidence>
<name>A0ACC0BZN1_CATRO</name>
<organism evidence="1 2">
    <name type="scientific">Catharanthus roseus</name>
    <name type="common">Madagascar periwinkle</name>
    <name type="synonym">Vinca rosea</name>
    <dbReference type="NCBI Taxonomy" id="4058"/>
    <lineage>
        <taxon>Eukaryota</taxon>
        <taxon>Viridiplantae</taxon>
        <taxon>Streptophyta</taxon>
        <taxon>Embryophyta</taxon>
        <taxon>Tracheophyta</taxon>
        <taxon>Spermatophyta</taxon>
        <taxon>Magnoliopsida</taxon>
        <taxon>eudicotyledons</taxon>
        <taxon>Gunneridae</taxon>
        <taxon>Pentapetalae</taxon>
        <taxon>asterids</taxon>
        <taxon>lamiids</taxon>
        <taxon>Gentianales</taxon>
        <taxon>Apocynaceae</taxon>
        <taxon>Rauvolfioideae</taxon>
        <taxon>Vinceae</taxon>
        <taxon>Catharanthinae</taxon>
        <taxon>Catharanthus</taxon>
    </lineage>
</organism>
<accession>A0ACC0BZN1</accession>
<dbReference type="EMBL" id="CM044702">
    <property type="protein sequence ID" value="KAI5678115.1"/>
    <property type="molecule type" value="Genomic_DNA"/>
</dbReference>